<dbReference type="STRING" id="1328759.A0A5C2S3Z2"/>
<dbReference type="SUPFAM" id="SSF56112">
    <property type="entry name" value="Protein kinase-like (PK-like)"/>
    <property type="match status" value="1"/>
</dbReference>
<keyword evidence="2" id="KW-1185">Reference proteome</keyword>
<organism evidence="1 2">
    <name type="scientific">Lentinus tigrinus ALCF2SS1-6</name>
    <dbReference type="NCBI Taxonomy" id="1328759"/>
    <lineage>
        <taxon>Eukaryota</taxon>
        <taxon>Fungi</taxon>
        <taxon>Dikarya</taxon>
        <taxon>Basidiomycota</taxon>
        <taxon>Agaricomycotina</taxon>
        <taxon>Agaricomycetes</taxon>
        <taxon>Polyporales</taxon>
        <taxon>Polyporaceae</taxon>
        <taxon>Lentinus</taxon>
    </lineage>
</organism>
<evidence type="ECO:0000313" key="1">
    <source>
        <dbReference type="EMBL" id="RPD58325.1"/>
    </source>
</evidence>
<accession>A0A5C2S3Z2</accession>
<dbReference type="InterPro" id="IPR011009">
    <property type="entry name" value="Kinase-like_dom_sf"/>
</dbReference>
<dbReference type="Proteomes" id="UP000313359">
    <property type="component" value="Unassembled WGS sequence"/>
</dbReference>
<dbReference type="EMBL" id="ML122276">
    <property type="protein sequence ID" value="RPD58325.1"/>
    <property type="molecule type" value="Genomic_DNA"/>
</dbReference>
<name>A0A5C2S3Z2_9APHY</name>
<sequence>MADGLLSPTPQYAVKIIPPESKEAEIYEQLHRLDPASPNHTLPCDVIQSEAEEPFLIMPCLGLFYHDLERWNWGLSPLLDFFHQIIEGIEFLHELNIAHLDMYDGQVIIATQRQVAFNKDVQAGKAYIIDFDTSKRLETPTCHRAARVQLRASARHDALRSILLGRVLHGETLRESIGVYLQRPSATMDRATIHKLACWSRARVHDNLPLQAQCSQSAPNAWCHPVRSPHLGTRRRRCILCARPGQDTDYPRLTREDAVLRSSRSASPPLSVNTPRVLRWEEHVVVRVRVFD</sequence>
<dbReference type="Gene3D" id="1.10.510.10">
    <property type="entry name" value="Transferase(Phosphotransferase) domain 1"/>
    <property type="match status" value="1"/>
</dbReference>
<protein>
    <recommendedName>
        <fullName evidence="3">Protein kinase domain-containing protein</fullName>
    </recommendedName>
</protein>
<evidence type="ECO:0008006" key="3">
    <source>
        <dbReference type="Google" id="ProtNLM"/>
    </source>
</evidence>
<proteinExistence type="predicted"/>
<reference evidence="1" key="1">
    <citation type="journal article" date="2018" name="Genome Biol. Evol.">
        <title>Genomics and development of Lentinus tigrinus, a white-rot wood-decaying mushroom with dimorphic fruiting bodies.</title>
        <authorList>
            <person name="Wu B."/>
            <person name="Xu Z."/>
            <person name="Knudson A."/>
            <person name="Carlson A."/>
            <person name="Chen N."/>
            <person name="Kovaka S."/>
            <person name="LaButti K."/>
            <person name="Lipzen A."/>
            <person name="Pennachio C."/>
            <person name="Riley R."/>
            <person name="Schakwitz W."/>
            <person name="Umezawa K."/>
            <person name="Ohm R.A."/>
            <person name="Grigoriev I.V."/>
            <person name="Nagy L.G."/>
            <person name="Gibbons J."/>
            <person name="Hibbett D."/>
        </authorList>
    </citation>
    <scope>NUCLEOTIDE SEQUENCE [LARGE SCALE GENOMIC DNA]</scope>
    <source>
        <strain evidence="1">ALCF2SS1-6</strain>
    </source>
</reference>
<dbReference type="AlphaFoldDB" id="A0A5C2S3Z2"/>
<gene>
    <name evidence="1" type="ORF">L227DRAFT_193781</name>
</gene>
<evidence type="ECO:0000313" key="2">
    <source>
        <dbReference type="Proteomes" id="UP000313359"/>
    </source>
</evidence>
<dbReference type="OrthoDB" id="2758081at2759"/>